<accession>A0A194YKK0</accession>
<keyword evidence="1" id="KW-0472">Membrane</keyword>
<dbReference type="Gramene" id="KXG20121">
    <property type="protein sequence ID" value="KXG20121"/>
    <property type="gene ID" value="SORBI_3010G157900"/>
</dbReference>
<sequence>MKVATRDEGGMDPAMVVAPSPFTFLLPHLQWLELGFRRVGWGRIRPWRSWRGPCLPAMGCDGGSKGSGPVHVNLMFLLHTISWFITGSGGGAWMRMFRMAGRRRRGIQCWERREGVVRMLRWWGWDQNIAGQRMSWGRARNERLGRAAASLTVLRLGCPSASSSHRN</sequence>
<reference evidence="3" key="2">
    <citation type="journal article" date="2018" name="Plant J.">
        <title>The Sorghum bicolor reference genome: improved assembly, gene annotations, a transcriptome atlas, and signatures of genome organization.</title>
        <authorList>
            <person name="McCormick R.F."/>
            <person name="Truong S.K."/>
            <person name="Sreedasyam A."/>
            <person name="Jenkins J."/>
            <person name="Shu S."/>
            <person name="Sims D."/>
            <person name="Kennedy M."/>
            <person name="Amirebrahimi M."/>
            <person name="Weers B.D."/>
            <person name="McKinley B."/>
            <person name="Mattison A."/>
            <person name="Morishige D.T."/>
            <person name="Grimwood J."/>
            <person name="Schmutz J."/>
            <person name="Mullet J.E."/>
        </authorList>
    </citation>
    <scope>NUCLEOTIDE SEQUENCE [LARGE SCALE GENOMIC DNA]</scope>
    <source>
        <strain evidence="3">cv. BTx623</strain>
    </source>
</reference>
<dbReference type="EMBL" id="CM000769">
    <property type="protein sequence ID" value="KXG20121.1"/>
    <property type="molecule type" value="Genomic_DNA"/>
</dbReference>
<feature type="transmembrane region" description="Helical" evidence="1">
    <location>
        <begin position="74"/>
        <end position="94"/>
    </location>
</feature>
<evidence type="ECO:0000256" key="1">
    <source>
        <dbReference type="SAM" id="Phobius"/>
    </source>
</evidence>
<proteinExistence type="predicted"/>
<name>A0A194YKK0_SORBI</name>
<keyword evidence="3" id="KW-1185">Reference proteome</keyword>
<protein>
    <submittedName>
        <fullName evidence="2">Uncharacterized protein</fullName>
    </submittedName>
</protein>
<dbReference type="InParanoid" id="A0A194YKK0"/>
<keyword evidence="1" id="KW-1133">Transmembrane helix</keyword>
<gene>
    <name evidence="2" type="ORF">SORBI_3010G157900</name>
</gene>
<evidence type="ECO:0000313" key="3">
    <source>
        <dbReference type="Proteomes" id="UP000000768"/>
    </source>
</evidence>
<dbReference type="AlphaFoldDB" id="A0A194YKK0"/>
<reference evidence="2 3" key="1">
    <citation type="journal article" date="2009" name="Nature">
        <title>The Sorghum bicolor genome and the diversification of grasses.</title>
        <authorList>
            <person name="Paterson A.H."/>
            <person name="Bowers J.E."/>
            <person name="Bruggmann R."/>
            <person name="Dubchak I."/>
            <person name="Grimwood J."/>
            <person name="Gundlach H."/>
            <person name="Haberer G."/>
            <person name="Hellsten U."/>
            <person name="Mitros T."/>
            <person name="Poliakov A."/>
            <person name="Schmutz J."/>
            <person name="Spannagl M."/>
            <person name="Tang H."/>
            <person name="Wang X."/>
            <person name="Wicker T."/>
            <person name="Bharti A.K."/>
            <person name="Chapman J."/>
            <person name="Feltus F.A."/>
            <person name="Gowik U."/>
            <person name="Grigoriev I.V."/>
            <person name="Lyons E."/>
            <person name="Maher C.A."/>
            <person name="Martis M."/>
            <person name="Narechania A."/>
            <person name="Otillar R.P."/>
            <person name="Penning B.W."/>
            <person name="Salamov A.A."/>
            <person name="Wang Y."/>
            <person name="Zhang L."/>
            <person name="Carpita N.C."/>
            <person name="Freeling M."/>
            <person name="Gingle A.R."/>
            <person name="Hash C.T."/>
            <person name="Keller B."/>
            <person name="Klein P."/>
            <person name="Kresovich S."/>
            <person name="McCann M.C."/>
            <person name="Ming R."/>
            <person name="Peterson D.G."/>
            <person name="Mehboob-ur-Rahman"/>
            <person name="Ware D."/>
            <person name="Westhoff P."/>
            <person name="Mayer K.F."/>
            <person name="Messing J."/>
            <person name="Rokhsar D.S."/>
        </authorList>
    </citation>
    <scope>NUCLEOTIDE SEQUENCE [LARGE SCALE GENOMIC DNA]</scope>
    <source>
        <strain evidence="3">cv. BTx623</strain>
    </source>
</reference>
<organism evidence="2 3">
    <name type="scientific">Sorghum bicolor</name>
    <name type="common">Sorghum</name>
    <name type="synonym">Sorghum vulgare</name>
    <dbReference type="NCBI Taxonomy" id="4558"/>
    <lineage>
        <taxon>Eukaryota</taxon>
        <taxon>Viridiplantae</taxon>
        <taxon>Streptophyta</taxon>
        <taxon>Embryophyta</taxon>
        <taxon>Tracheophyta</taxon>
        <taxon>Spermatophyta</taxon>
        <taxon>Magnoliopsida</taxon>
        <taxon>Liliopsida</taxon>
        <taxon>Poales</taxon>
        <taxon>Poaceae</taxon>
        <taxon>PACMAD clade</taxon>
        <taxon>Panicoideae</taxon>
        <taxon>Andropogonodae</taxon>
        <taxon>Andropogoneae</taxon>
        <taxon>Sorghinae</taxon>
        <taxon>Sorghum</taxon>
    </lineage>
</organism>
<evidence type="ECO:0000313" key="2">
    <source>
        <dbReference type="EMBL" id="KXG20121.1"/>
    </source>
</evidence>
<dbReference type="Proteomes" id="UP000000768">
    <property type="component" value="Chromosome 10"/>
</dbReference>
<keyword evidence="1" id="KW-0812">Transmembrane</keyword>